<evidence type="ECO:0000313" key="3">
    <source>
        <dbReference type="Proteomes" id="UP000053257"/>
    </source>
</evidence>
<reference evidence="2 3" key="1">
    <citation type="journal article" date="2014" name="PLoS Genet.">
        <title>Analysis of the Phlebiopsis gigantea genome, transcriptome and secretome provides insight into its pioneer colonization strategies of wood.</title>
        <authorList>
            <person name="Hori C."/>
            <person name="Ishida T."/>
            <person name="Igarashi K."/>
            <person name="Samejima M."/>
            <person name="Suzuki H."/>
            <person name="Master E."/>
            <person name="Ferreira P."/>
            <person name="Ruiz-Duenas F.J."/>
            <person name="Held B."/>
            <person name="Canessa P."/>
            <person name="Larrondo L.F."/>
            <person name="Schmoll M."/>
            <person name="Druzhinina I.S."/>
            <person name="Kubicek C.P."/>
            <person name="Gaskell J.A."/>
            <person name="Kersten P."/>
            <person name="St John F."/>
            <person name="Glasner J."/>
            <person name="Sabat G."/>
            <person name="Splinter BonDurant S."/>
            <person name="Syed K."/>
            <person name="Yadav J."/>
            <person name="Mgbeahuruike A.C."/>
            <person name="Kovalchuk A."/>
            <person name="Asiegbu F.O."/>
            <person name="Lackner G."/>
            <person name="Hoffmeister D."/>
            <person name="Rencoret J."/>
            <person name="Gutierrez A."/>
            <person name="Sun H."/>
            <person name="Lindquist E."/>
            <person name="Barry K."/>
            <person name="Riley R."/>
            <person name="Grigoriev I.V."/>
            <person name="Henrissat B."/>
            <person name="Kues U."/>
            <person name="Berka R.M."/>
            <person name="Martinez A.T."/>
            <person name="Covert S.F."/>
            <person name="Blanchette R.A."/>
            <person name="Cullen D."/>
        </authorList>
    </citation>
    <scope>NUCLEOTIDE SEQUENCE [LARGE SCALE GENOMIC DNA]</scope>
    <source>
        <strain evidence="2 3">11061_1 CR5-6</strain>
    </source>
</reference>
<name>A0A0C3S3J3_PHLG1</name>
<dbReference type="EMBL" id="KN840458">
    <property type="protein sequence ID" value="KIP10126.1"/>
    <property type="molecule type" value="Genomic_DNA"/>
</dbReference>
<dbReference type="HOGENOM" id="CLU_199426_0_0_1"/>
<evidence type="ECO:0000256" key="1">
    <source>
        <dbReference type="SAM" id="MobiDB-lite"/>
    </source>
</evidence>
<proteinExistence type="predicted"/>
<keyword evidence="3" id="KW-1185">Reference proteome</keyword>
<dbReference type="OrthoDB" id="3200519at2759"/>
<dbReference type="AlphaFoldDB" id="A0A0C3S3J3"/>
<feature type="region of interest" description="Disordered" evidence="1">
    <location>
        <begin position="38"/>
        <end position="76"/>
    </location>
</feature>
<sequence>MYTTHPSRAAADTDPFVLYSRSLHDYTLKLWTESIRMSEARSRGQASSKGTKRQGNAQSTDGKIAVQKAAPSKAAP</sequence>
<organism evidence="2 3">
    <name type="scientific">Phlebiopsis gigantea (strain 11061_1 CR5-6)</name>
    <name type="common">White-rot fungus</name>
    <name type="synonym">Peniophora gigantea</name>
    <dbReference type="NCBI Taxonomy" id="745531"/>
    <lineage>
        <taxon>Eukaryota</taxon>
        <taxon>Fungi</taxon>
        <taxon>Dikarya</taxon>
        <taxon>Basidiomycota</taxon>
        <taxon>Agaricomycotina</taxon>
        <taxon>Agaricomycetes</taxon>
        <taxon>Polyporales</taxon>
        <taxon>Phanerochaetaceae</taxon>
        <taxon>Phlebiopsis</taxon>
    </lineage>
</organism>
<accession>A0A0C3S3J3</accession>
<feature type="non-terminal residue" evidence="2">
    <location>
        <position position="76"/>
    </location>
</feature>
<gene>
    <name evidence="2" type="ORF">PHLGIDRAFT_85587</name>
</gene>
<protein>
    <submittedName>
        <fullName evidence="2">Uncharacterized protein</fullName>
    </submittedName>
</protein>
<feature type="compositionally biased region" description="Polar residues" evidence="1">
    <location>
        <begin position="44"/>
        <end position="61"/>
    </location>
</feature>
<dbReference type="Proteomes" id="UP000053257">
    <property type="component" value="Unassembled WGS sequence"/>
</dbReference>
<evidence type="ECO:0000313" key="2">
    <source>
        <dbReference type="EMBL" id="KIP10126.1"/>
    </source>
</evidence>